<dbReference type="GO" id="GO:0006228">
    <property type="term" value="P:UTP biosynthetic process"/>
    <property type="evidence" value="ECO:0007669"/>
    <property type="project" value="TreeGrafter"/>
</dbReference>
<evidence type="ECO:0000259" key="4">
    <source>
        <dbReference type="SMART" id="SM01096"/>
    </source>
</evidence>
<dbReference type="SUPFAM" id="SSF48108">
    <property type="entry name" value="Carbamoyl phosphate synthetase, large subunit connection domain"/>
    <property type="match status" value="1"/>
</dbReference>
<dbReference type="PANTHER" id="PTHR11405:SF5">
    <property type="entry name" value="CAD PROTEIN"/>
    <property type="match status" value="1"/>
</dbReference>
<dbReference type="GO" id="GO:0004088">
    <property type="term" value="F:carbamoyl-phosphate synthase (glutamine-hydrolyzing) activity"/>
    <property type="evidence" value="ECO:0007669"/>
    <property type="project" value="TreeGrafter"/>
</dbReference>
<keyword evidence="2" id="KW-0547">Nucleotide-binding</keyword>
<reference evidence="5" key="1">
    <citation type="submission" date="2021-02" db="EMBL/GenBank/DDBJ databases">
        <authorList>
            <person name="Nowell W R."/>
        </authorList>
    </citation>
    <scope>NUCLEOTIDE SEQUENCE</scope>
</reference>
<dbReference type="InterPro" id="IPR005480">
    <property type="entry name" value="CPSase_lsu_oligo"/>
</dbReference>
<feature type="non-terminal residue" evidence="5">
    <location>
        <position position="1"/>
    </location>
</feature>
<dbReference type="Pfam" id="PF02787">
    <property type="entry name" value="CPSase_L_D3"/>
    <property type="match status" value="1"/>
</dbReference>
<keyword evidence="1" id="KW-0436">Ligase</keyword>
<dbReference type="GO" id="GO:0019240">
    <property type="term" value="P:citrulline biosynthetic process"/>
    <property type="evidence" value="ECO:0007669"/>
    <property type="project" value="TreeGrafter"/>
</dbReference>
<keyword evidence="6" id="KW-1185">Reference proteome</keyword>
<dbReference type="GO" id="GO:0005829">
    <property type="term" value="C:cytosol"/>
    <property type="evidence" value="ECO:0007669"/>
    <property type="project" value="TreeGrafter"/>
</dbReference>
<comment type="caution">
    <text evidence="5">The sequence shown here is derived from an EMBL/GenBank/DDBJ whole genome shotgun (WGS) entry which is preliminary data.</text>
</comment>
<feature type="domain" description="Carbamoyl-phosphate synthetase large subunit oligomerisation" evidence="4">
    <location>
        <begin position="87"/>
        <end position="203"/>
    </location>
</feature>
<dbReference type="Gene3D" id="1.10.1030.10">
    <property type="entry name" value="Carbamoyl-phosphate synthetase, large subunit oligomerisation domain"/>
    <property type="match status" value="1"/>
</dbReference>
<evidence type="ECO:0000256" key="3">
    <source>
        <dbReference type="ARBA" id="ARBA00022840"/>
    </source>
</evidence>
<evidence type="ECO:0000313" key="5">
    <source>
        <dbReference type="EMBL" id="CAF1688255.1"/>
    </source>
</evidence>
<keyword evidence="3" id="KW-0067">ATP-binding</keyword>
<dbReference type="GO" id="GO:0005524">
    <property type="term" value="F:ATP binding"/>
    <property type="evidence" value="ECO:0007669"/>
    <property type="project" value="UniProtKB-KW"/>
</dbReference>
<dbReference type="Gene3D" id="3.30.470.20">
    <property type="entry name" value="ATP-grasp fold, B domain"/>
    <property type="match status" value="1"/>
</dbReference>
<organism evidence="5 6">
    <name type="scientific">Adineta ricciae</name>
    <name type="common">Rotifer</name>
    <dbReference type="NCBI Taxonomy" id="249248"/>
    <lineage>
        <taxon>Eukaryota</taxon>
        <taxon>Metazoa</taxon>
        <taxon>Spiralia</taxon>
        <taxon>Gnathifera</taxon>
        <taxon>Rotifera</taxon>
        <taxon>Eurotatoria</taxon>
        <taxon>Bdelloidea</taxon>
        <taxon>Adinetida</taxon>
        <taxon>Adinetidae</taxon>
        <taxon>Adineta</taxon>
    </lineage>
</organism>
<dbReference type="SUPFAM" id="SSF56059">
    <property type="entry name" value="Glutathione synthetase ATP-binding domain-like"/>
    <property type="match status" value="1"/>
</dbReference>
<name>A0A816HPY1_ADIRI</name>
<evidence type="ECO:0000256" key="2">
    <source>
        <dbReference type="ARBA" id="ARBA00022741"/>
    </source>
</evidence>
<evidence type="ECO:0000256" key="1">
    <source>
        <dbReference type="ARBA" id="ARBA00022598"/>
    </source>
</evidence>
<dbReference type="GO" id="GO:0004151">
    <property type="term" value="F:dihydroorotase activity"/>
    <property type="evidence" value="ECO:0007669"/>
    <property type="project" value="TreeGrafter"/>
</dbReference>
<proteinExistence type="predicted"/>
<dbReference type="GO" id="GO:0006207">
    <property type="term" value="P:'de novo' pyrimidine nucleobase biosynthetic process"/>
    <property type="evidence" value="ECO:0007669"/>
    <property type="project" value="TreeGrafter"/>
</dbReference>
<dbReference type="EMBL" id="CAJNOR010018190">
    <property type="protein sequence ID" value="CAF1688255.1"/>
    <property type="molecule type" value="Genomic_DNA"/>
</dbReference>
<sequence length="203" mass="23363">MSLVQLRNSITNETCACFEPSLDYVTIKVPRWDLRKFVRCSNKIGSSMKSVGEVMSIGRSFEEAFQKALRMVDEDVTGFDPYSRTITDDELSSPTDKRVFILATALRQGYSIERLFELTKIDRWFLHKFANIIQFIIDHSDSSIIQDQSLLLEAKRLGFSDKQIGIYCGSTELEVRASRERFQIRPFIKQIDTVSGEWPAQTN</sequence>
<dbReference type="SMART" id="SM01096">
    <property type="entry name" value="CPSase_L_D3"/>
    <property type="match status" value="1"/>
</dbReference>
<dbReference type="GO" id="GO:0006541">
    <property type="term" value="P:glutamine metabolic process"/>
    <property type="evidence" value="ECO:0007669"/>
    <property type="project" value="TreeGrafter"/>
</dbReference>
<dbReference type="InterPro" id="IPR036897">
    <property type="entry name" value="CarbamoylP_synth_lsu_oligo_sf"/>
</dbReference>
<dbReference type="GO" id="GO:0004070">
    <property type="term" value="F:aspartate carbamoyltransferase activity"/>
    <property type="evidence" value="ECO:0007669"/>
    <property type="project" value="TreeGrafter"/>
</dbReference>
<accession>A0A816HPY1</accession>
<protein>
    <recommendedName>
        <fullName evidence="4">Carbamoyl-phosphate synthetase large subunit oligomerisation domain-containing protein</fullName>
    </recommendedName>
</protein>
<evidence type="ECO:0000313" key="6">
    <source>
        <dbReference type="Proteomes" id="UP000663828"/>
    </source>
</evidence>
<gene>
    <name evidence="5" type="ORF">XAT740_LOCUS62771</name>
</gene>
<dbReference type="Proteomes" id="UP000663828">
    <property type="component" value="Unassembled WGS sequence"/>
</dbReference>
<dbReference type="AlphaFoldDB" id="A0A816HPY1"/>
<dbReference type="PANTHER" id="PTHR11405">
    <property type="entry name" value="CARBAMOYLTRANSFERASE FAMILY MEMBER"/>
    <property type="match status" value="1"/>
</dbReference>